<reference evidence="4 5" key="1">
    <citation type="journal article" date="2018" name="Nat. Ecol. Evol.">
        <title>Genomic signatures of mitonuclear coevolution across populations of Tigriopus californicus.</title>
        <authorList>
            <person name="Barreto F.S."/>
            <person name="Watson E.T."/>
            <person name="Lima T.G."/>
            <person name="Willett C.S."/>
            <person name="Edmands S."/>
            <person name="Li W."/>
            <person name="Burton R.S."/>
        </authorList>
    </citation>
    <scope>NUCLEOTIDE SEQUENCE [LARGE SCALE GENOMIC DNA]</scope>
    <source>
        <strain evidence="4 5">San Diego</strain>
    </source>
</reference>
<dbReference type="InterPro" id="IPR050975">
    <property type="entry name" value="Sleep_regulator"/>
</dbReference>
<name>A0A553P5R1_TIGCA</name>
<dbReference type="GO" id="GO:0032222">
    <property type="term" value="P:regulation of synaptic transmission, cholinergic"/>
    <property type="evidence" value="ECO:0007669"/>
    <property type="project" value="InterPro"/>
</dbReference>
<gene>
    <name evidence="4" type="ORF">TCAL_01870</name>
</gene>
<evidence type="ECO:0000313" key="4">
    <source>
        <dbReference type="EMBL" id="TRY73002.1"/>
    </source>
</evidence>
<evidence type="ECO:0000256" key="3">
    <source>
        <dbReference type="SAM" id="SignalP"/>
    </source>
</evidence>
<protein>
    <submittedName>
        <fullName evidence="4">Uncharacterized protein</fullName>
    </submittedName>
</protein>
<dbReference type="EMBL" id="VCGU01000007">
    <property type="protein sequence ID" value="TRY73002.1"/>
    <property type="molecule type" value="Genomic_DNA"/>
</dbReference>
<accession>A0A553P5R1</accession>
<proteinExistence type="predicted"/>
<dbReference type="PANTHER" id="PTHR33562:SF27">
    <property type="entry name" value="PROTEIN QUIVER"/>
    <property type="match status" value="1"/>
</dbReference>
<dbReference type="InterPro" id="IPR031424">
    <property type="entry name" value="QVR-like"/>
</dbReference>
<evidence type="ECO:0000313" key="5">
    <source>
        <dbReference type="Proteomes" id="UP000318571"/>
    </source>
</evidence>
<dbReference type="STRING" id="6832.A0A553P5R1"/>
<keyword evidence="5" id="KW-1185">Reference proteome</keyword>
<dbReference type="GO" id="GO:0030431">
    <property type="term" value="P:sleep"/>
    <property type="evidence" value="ECO:0007669"/>
    <property type="project" value="InterPro"/>
</dbReference>
<dbReference type="Pfam" id="PF17064">
    <property type="entry name" value="QVR"/>
    <property type="match status" value="1"/>
</dbReference>
<dbReference type="Proteomes" id="UP000318571">
    <property type="component" value="Chromosome 3"/>
</dbReference>
<feature type="chain" id="PRO_5021887012" evidence="3">
    <location>
        <begin position="20"/>
        <end position="164"/>
    </location>
</feature>
<keyword evidence="2" id="KW-0325">Glycoprotein</keyword>
<organism evidence="4 5">
    <name type="scientific">Tigriopus californicus</name>
    <name type="common">Marine copepod</name>
    <dbReference type="NCBI Taxonomy" id="6832"/>
    <lineage>
        <taxon>Eukaryota</taxon>
        <taxon>Metazoa</taxon>
        <taxon>Ecdysozoa</taxon>
        <taxon>Arthropoda</taxon>
        <taxon>Crustacea</taxon>
        <taxon>Multicrustacea</taxon>
        <taxon>Hexanauplia</taxon>
        <taxon>Copepoda</taxon>
        <taxon>Harpacticoida</taxon>
        <taxon>Harpacticidae</taxon>
        <taxon>Tigriopus</taxon>
    </lineage>
</organism>
<feature type="signal peptide" evidence="3">
    <location>
        <begin position="1"/>
        <end position="19"/>
    </location>
</feature>
<comment type="caution">
    <text evidence="4">The sequence shown here is derived from an EMBL/GenBank/DDBJ whole genome shotgun (WGS) entry which is preliminary data.</text>
</comment>
<sequence length="164" mass="18544">MEIWPLILILVFVVEQGLAIKCYQCSSTEDQRQPTGVWSEDQYTQNRYEDNCGVYWPFEPYRNVPVECNSDESHNPGTFCVKIVKQGPKGFIWDGRWRMVIRRCASVSDTGVTGVCNWGVLENGVYWEECYCSSDGCNSADFLSANTSFSLVLAVITLLSAKIL</sequence>
<dbReference type="PANTHER" id="PTHR33562">
    <property type="entry name" value="ATILLA, ISOFORM B-RELATED-RELATED"/>
    <property type="match status" value="1"/>
</dbReference>
<dbReference type="OrthoDB" id="10046582at2759"/>
<dbReference type="OMA" id="SCGAYKR"/>
<evidence type="ECO:0000256" key="1">
    <source>
        <dbReference type="ARBA" id="ARBA00022729"/>
    </source>
</evidence>
<keyword evidence="1 3" id="KW-0732">Signal</keyword>
<evidence type="ECO:0000256" key="2">
    <source>
        <dbReference type="ARBA" id="ARBA00023180"/>
    </source>
</evidence>
<dbReference type="AlphaFoldDB" id="A0A553P5R1"/>